<organism evidence="2 3">
    <name type="scientific">Eumeta variegata</name>
    <name type="common">Bagworm moth</name>
    <name type="synonym">Eumeta japonica</name>
    <dbReference type="NCBI Taxonomy" id="151549"/>
    <lineage>
        <taxon>Eukaryota</taxon>
        <taxon>Metazoa</taxon>
        <taxon>Ecdysozoa</taxon>
        <taxon>Arthropoda</taxon>
        <taxon>Hexapoda</taxon>
        <taxon>Insecta</taxon>
        <taxon>Pterygota</taxon>
        <taxon>Neoptera</taxon>
        <taxon>Endopterygota</taxon>
        <taxon>Lepidoptera</taxon>
        <taxon>Glossata</taxon>
        <taxon>Ditrysia</taxon>
        <taxon>Tineoidea</taxon>
        <taxon>Psychidae</taxon>
        <taxon>Oiketicinae</taxon>
        <taxon>Eumeta</taxon>
    </lineage>
</organism>
<gene>
    <name evidence="2" type="ORF">EVAR_93909_1</name>
</gene>
<dbReference type="Proteomes" id="UP000299102">
    <property type="component" value="Unassembled WGS sequence"/>
</dbReference>
<dbReference type="AlphaFoldDB" id="A0A4C1TP26"/>
<protein>
    <submittedName>
        <fullName evidence="2">Uncharacterized protein</fullName>
    </submittedName>
</protein>
<dbReference type="EMBL" id="BGZK01000074">
    <property type="protein sequence ID" value="GBP15719.1"/>
    <property type="molecule type" value="Genomic_DNA"/>
</dbReference>
<evidence type="ECO:0000313" key="3">
    <source>
        <dbReference type="Proteomes" id="UP000299102"/>
    </source>
</evidence>
<comment type="caution">
    <text evidence="2">The sequence shown here is derived from an EMBL/GenBank/DDBJ whole genome shotgun (WGS) entry which is preliminary data.</text>
</comment>
<name>A0A4C1TP26_EUMVA</name>
<feature type="region of interest" description="Disordered" evidence="1">
    <location>
        <begin position="76"/>
        <end position="108"/>
    </location>
</feature>
<evidence type="ECO:0000256" key="1">
    <source>
        <dbReference type="SAM" id="MobiDB-lite"/>
    </source>
</evidence>
<reference evidence="2 3" key="1">
    <citation type="journal article" date="2019" name="Commun. Biol.">
        <title>The bagworm genome reveals a unique fibroin gene that provides high tensile strength.</title>
        <authorList>
            <person name="Kono N."/>
            <person name="Nakamura H."/>
            <person name="Ohtoshi R."/>
            <person name="Tomita M."/>
            <person name="Numata K."/>
            <person name="Arakawa K."/>
        </authorList>
    </citation>
    <scope>NUCLEOTIDE SEQUENCE [LARGE SCALE GENOMIC DNA]</scope>
</reference>
<keyword evidence="3" id="KW-1185">Reference proteome</keyword>
<accession>A0A4C1TP26</accession>
<feature type="compositionally biased region" description="Basic and acidic residues" evidence="1">
    <location>
        <begin position="76"/>
        <end position="85"/>
    </location>
</feature>
<proteinExistence type="predicted"/>
<sequence>MQMSGRRPRARRIHYRPEVNVVYRQLAYALKAIGLLPSLGQGFEIGPPANRPKCIKLMSRMKPYLCQARERLEPDFKRGIGDEGRRRPRRGTGPLNRNGASALRAART</sequence>
<evidence type="ECO:0000313" key="2">
    <source>
        <dbReference type="EMBL" id="GBP15719.1"/>
    </source>
</evidence>